<dbReference type="EMBL" id="CP017075">
    <property type="protein sequence ID" value="AOR78044.1"/>
    <property type="molecule type" value="Genomic_DNA"/>
</dbReference>
<dbReference type="InterPro" id="IPR048623">
    <property type="entry name" value="SDR-like_proteobact"/>
</dbReference>
<reference evidence="5" key="3">
    <citation type="journal article" date="2017" name="J. Biotechnol.">
        <title>Complete genome sequence of Novosphingobium resinovorum SA1, a versatile xenobiotic-degrading bacterium capable of utilizing sulfanilic acid.</title>
        <authorList>
            <person name="Hegedus B."/>
            <person name="Kos P.B."/>
            <person name="Balint B."/>
            <person name="Maroti G."/>
            <person name="Gan H.M."/>
            <person name="Perei K."/>
            <person name="Rakhely G."/>
        </authorList>
    </citation>
    <scope>NUCLEOTIDE SEQUENCE [LARGE SCALE GENOMIC DNA]</scope>
    <source>
        <strain evidence="5">SA1</strain>
    </source>
</reference>
<dbReference type="Proteomes" id="UP000094626">
    <property type="component" value="Chromosome"/>
</dbReference>
<evidence type="ECO:0000313" key="2">
    <source>
        <dbReference type="EMBL" id="AOR78044.1"/>
    </source>
</evidence>
<dbReference type="PATRIC" id="fig|158500.4.peg.4869"/>
<proteinExistence type="predicted"/>
<evidence type="ECO:0000313" key="3">
    <source>
        <dbReference type="EMBL" id="EZP74596.1"/>
    </source>
</evidence>
<dbReference type="STRING" id="158500.BES08_15740"/>
<dbReference type="AlphaFoldDB" id="A0A031JN47"/>
<feature type="domain" description="Short chain dehydrogenase-like proteobacteria" evidence="1">
    <location>
        <begin position="6"/>
        <end position="102"/>
    </location>
</feature>
<dbReference type="OrthoDB" id="7409402at2"/>
<keyword evidence="5" id="KW-1185">Reference proteome</keyword>
<sequence>MNELLHLGPLSDDALEAAADFHARLLPGIEATLSGGADPLTLVFLPANHEHRAWRLAAVQGLARRFAPSRVNAVESDEREAVAAAQRWLDGAGGVTGQLLPLNGKGAGGVLYPSE</sequence>
<dbReference type="RefSeq" id="WP_036529442.1">
    <property type="nucleotide sequence ID" value="NZ_CP017075.1"/>
</dbReference>
<dbReference type="EMBL" id="JFYZ01000043">
    <property type="protein sequence ID" value="EZP74596.1"/>
    <property type="molecule type" value="Genomic_DNA"/>
</dbReference>
<evidence type="ECO:0000259" key="1">
    <source>
        <dbReference type="Pfam" id="PF21777"/>
    </source>
</evidence>
<organism evidence="3 4">
    <name type="scientific">Novosphingobium resinovorum</name>
    <dbReference type="NCBI Taxonomy" id="158500"/>
    <lineage>
        <taxon>Bacteria</taxon>
        <taxon>Pseudomonadati</taxon>
        <taxon>Pseudomonadota</taxon>
        <taxon>Alphaproteobacteria</taxon>
        <taxon>Sphingomonadales</taxon>
        <taxon>Sphingomonadaceae</taxon>
        <taxon>Novosphingobium</taxon>
    </lineage>
</organism>
<reference evidence="2" key="2">
    <citation type="submission" date="2016-08" db="EMBL/GenBank/DDBJ databases">
        <authorList>
            <person name="Seilhamer J.J."/>
        </authorList>
    </citation>
    <scope>NUCLEOTIDE SEQUENCE [LARGE SCALE GENOMIC DNA]</scope>
    <source>
        <strain evidence="2">SA1</strain>
    </source>
</reference>
<evidence type="ECO:0000313" key="4">
    <source>
        <dbReference type="Proteomes" id="UP000024329"/>
    </source>
</evidence>
<protein>
    <recommendedName>
        <fullName evidence="1">Short chain dehydrogenase-like proteobacteria domain-containing protein</fullName>
    </recommendedName>
</protein>
<gene>
    <name evidence="2" type="ORF">BES08_15740</name>
    <name evidence="3" type="ORF">BV97_04792</name>
</gene>
<reference evidence="3 4" key="1">
    <citation type="submission" date="2014-03" db="EMBL/GenBank/DDBJ databases">
        <title>Whole genome sequence of Novosphingobium resinovorum KF1.</title>
        <authorList>
            <person name="Gan H.M."/>
            <person name="Gan H.Y."/>
            <person name="Chew T.H."/>
            <person name="Savka M.A."/>
        </authorList>
    </citation>
    <scope>NUCLEOTIDE SEQUENCE [LARGE SCALE GENOMIC DNA]</scope>
    <source>
        <strain evidence="3 4">KF1</strain>
    </source>
</reference>
<dbReference type="Proteomes" id="UP000024329">
    <property type="component" value="Unassembled WGS sequence"/>
</dbReference>
<dbReference type="Pfam" id="PF21777">
    <property type="entry name" value="SDR-like"/>
    <property type="match status" value="1"/>
</dbReference>
<name>A0A031JN47_9SPHN</name>
<accession>A0A031JN47</accession>
<evidence type="ECO:0000313" key="5">
    <source>
        <dbReference type="Proteomes" id="UP000094626"/>
    </source>
</evidence>
<dbReference type="KEGG" id="nre:BES08_15740"/>